<feature type="transmembrane region" description="Helical" evidence="1">
    <location>
        <begin position="262"/>
        <end position="287"/>
    </location>
</feature>
<keyword evidence="3" id="KW-1185">Reference proteome</keyword>
<feature type="transmembrane region" description="Helical" evidence="1">
    <location>
        <begin position="624"/>
        <end position="650"/>
    </location>
</feature>
<name>A0AA38WLS7_9ASTR</name>
<feature type="transmembrane region" description="Helical" evidence="1">
    <location>
        <begin position="377"/>
        <end position="398"/>
    </location>
</feature>
<evidence type="ECO:0000256" key="1">
    <source>
        <dbReference type="SAM" id="Phobius"/>
    </source>
</evidence>
<feature type="transmembrane region" description="Helical" evidence="1">
    <location>
        <begin position="766"/>
        <end position="786"/>
    </location>
</feature>
<feature type="transmembrane region" description="Helical" evidence="1">
    <location>
        <begin position="806"/>
        <end position="828"/>
    </location>
</feature>
<accession>A0AA38WLS7</accession>
<evidence type="ECO:0000313" key="3">
    <source>
        <dbReference type="Proteomes" id="UP001172457"/>
    </source>
</evidence>
<proteinExistence type="predicted"/>
<dbReference type="PANTHER" id="PTHR33133">
    <property type="entry name" value="OS08G0107100 PROTEIN-RELATED"/>
    <property type="match status" value="1"/>
</dbReference>
<feature type="transmembrane region" description="Helical" evidence="1">
    <location>
        <begin position="718"/>
        <end position="745"/>
    </location>
</feature>
<keyword evidence="1" id="KW-0472">Membrane</keyword>
<comment type="caution">
    <text evidence="2">The sequence shown here is derived from an EMBL/GenBank/DDBJ whole genome shotgun (WGS) entry which is preliminary data.</text>
</comment>
<feature type="transmembrane region" description="Helical" evidence="1">
    <location>
        <begin position="192"/>
        <end position="211"/>
    </location>
</feature>
<organism evidence="2 3">
    <name type="scientific">Centaurea solstitialis</name>
    <name type="common">yellow star-thistle</name>
    <dbReference type="NCBI Taxonomy" id="347529"/>
    <lineage>
        <taxon>Eukaryota</taxon>
        <taxon>Viridiplantae</taxon>
        <taxon>Streptophyta</taxon>
        <taxon>Embryophyta</taxon>
        <taxon>Tracheophyta</taxon>
        <taxon>Spermatophyta</taxon>
        <taxon>Magnoliopsida</taxon>
        <taxon>eudicotyledons</taxon>
        <taxon>Gunneridae</taxon>
        <taxon>Pentapetalae</taxon>
        <taxon>asterids</taxon>
        <taxon>campanulids</taxon>
        <taxon>Asterales</taxon>
        <taxon>Asteraceae</taxon>
        <taxon>Carduoideae</taxon>
        <taxon>Cardueae</taxon>
        <taxon>Centaureinae</taxon>
        <taxon>Centaurea</taxon>
    </lineage>
</organism>
<feature type="transmembrane region" description="Helical" evidence="1">
    <location>
        <begin position="223"/>
        <end position="242"/>
    </location>
</feature>
<sequence length="841" mass="94122">MWWWFGDGGCDGGGLELVHMCSVGGGGGRRRPCTCVHRVEEEEGGGRAHVFTGWRRRKEAAVHMCSPVEEEEGGGRAHVFHRVEEEEGGGRAHVFRGWRRRKEAAVHMCSPGGGGGRRRPCTCVHRVEEEEGGGRAHVFTGWRRRKEAAVHMCSPGGGGGWTWRMELDSIRLVFCGDRIGITRDFDLFPVNWSLAFVIVVAESKWGFSPLMRSSYLIKGMRSVSVLLLLYYGVFGSLMVTVYTNSTLAYGSVHLRSWPTVLLTVLGSYFVMMCMLMSTAGNAVLYMYCKAKHGELALEVDEQFAYIDLPQDDDEKVPLIRQGGSSPLQISDSPPPPLPPNTLHPHSIRHSHHHLQHLHCLPRQAGQLLRLRQNPIHLLQFFISLAFLVLVGSIVAVPQNLGLGFVIIDYENSVKLTSWFHAVIAKALLAILVYFQVSWSLAFPIVVAESKWGFAALRRSWYLAKGMRSVSLSLLLDFGGYGFPMVYFYTNGELAFGSFDSFNWWTLVMTTTYTYCLMTFMLIVTVRNTVLYMYCKAKHGELALEVDEKKHINSLETPPAHSLSFTSVISESKRIVRANYDHFSALSYLFFPLAFTILVTPAVLISGGHLSGYLSTAANYHLTFLTLYVLTLYILSLSAIATTTYSTYIVFQGDQPINFSASVKTLATSFFQILSTSIVIHLLLFCIPLAFFLMFFVGSIVVVAKNLELGLGFVLVFDYAMIGVILLAILVFFQVIWSLAFPIIVAESKWGFAPLIRSWYLVKGARSVSLSLLLFYGVWGFLIVLVYTNVELDNGLSHLHTWSTELIRILGSICLMMFMLMSTVGNTVLIDVHCERVLFCVM</sequence>
<keyword evidence="1" id="KW-1133">Transmembrane helix</keyword>
<keyword evidence="1" id="KW-0812">Transmembrane</keyword>
<protein>
    <submittedName>
        <fullName evidence="2">Uncharacterized protein</fullName>
    </submittedName>
</protein>
<feature type="transmembrane region" description="Helical" evidence="1">
    <location>
        <begin position="582"/>
        <end position="604"/>
    </location>
</feature>
<dbReference type="AlphaFoldDB" id="A0AA38WLS7"/>
<feature type="transmembrane region" description="Helical" evidence="1">
    <location>
        <begin position="670"/>
        <end position="703"/>
    </location>
</feature>
<gene>
    <name evidence="2" type="ORF">OSB04_018479</name>
</gene>
<dbReference type="PANTHER" id="PTHR33133:SF50">
    <property type="entry name" value="TRANSMEMBRANE PROTEIN"/>
    <property type="match status" value="1"/>
</dbReference>
<dbReference type="EMBL" id="JARYMX010000004">
    <property type="protein sequence ID" value="KAJ9554434.1"/>
    <property type="molecule type" value="Genomic_DNA"/>
</dbReference>
<feature type="transmembrane region" description="Helical" evidence="1">
    <location>
        <begin position="418"/>
        <end position="447"/>
    </location>
</feature>
<feature type="transmembrane region" description="Helical" evidence="1">
    <location>
        <begin position="501"/>
        <end position="525"/>
    </location>
</feature>
<reference evidence="2" key="1">
    <citation type="submission" date="2023-03" db="EMBL/GenBank/DDBJ databases">
        <title>Chromosome-scale reference genome and RAD-based genetic map of yellow starthistle (Centaurea solstitialis) reveal putative structural variation and QTLs associated with invader traits.</title>
        <authorList>
            <person name="Reatini B."/>
            <person name="Cang F.A."/>
            <person name="Jiang Q."/>
            <person name="Mckibben M.T.W."/>
            <person name="Barker M.S."/>
            <person name="Rieseberg L.H."/>
            <person name="Dlugosch K.M."/>
        </authorList>
    </citation>
    <scope>NUCLEOTIDE SEQUENCE</scope>
    <source>
        <strain evidence="2">CAN-66</strain>
        <tissue evidence="2">Leaf</tissue>
    </source>
</reference>
<evidence type="ECO:0000313" key="2">
    <source>
        <dbReference type="EMBL" id="KAJ9554434.1"/>
    </source>
</evidence>
<dbReference type="Proteomes" id="UP001172457">
    <property type="component" value="Chromosome 4"/>
</dbReference>
<feature type="transmembrane region" description="Helical" evidence="1">
    <location>
        <begin position="468"/>
        <end position="489"/>
    </location>
</feature>